<keyword evidence="5" id="KW-1003">Cell membrane</keyword>
<feature type="transmembrane region" description="Helical" evidence="5">
    <location>
        <begin position="330"/>
        <end position="348"/>
    </location>
</feature>
<feature type="transmembrane region" description="Helical" evidence="5">
    <location>
        <begin position="275"/>
        <end position="296"/>
    </location>
</feature>
<proteinExistence type="inferred from homology"/>
<comment type="catalytic activity">
    <reaction evidence="5">
        <text>a quinone + NADH + 5 H(+)(in) = a quinol + NAD(+) + 4 H(+)(out)</text>
        <dbReference type="Rhea" id="RHEA:57888"/>
        <dbReference type="ChEBI" id="CHEBI:15378"/>
        <dbReference type="ChEBI" id="CHEBI:24646"/>
        <dbReference type="ChEBI" id="CHEBI:57540"/>
        <dbReference type="ChEBI" id="CHEBI:57945"/>
        <dbReference type="ChEBI" id="CHEBI:132124"/>
    </reaction>
</comment>
<keyword evidence="4 5" id="KW-0472">Membrane</keyword>
<feature type="domain" description="NADH:quinone oxidoreductase/Mrp antiporter transmembrane" evidence="7">
    <location>
        <begin position="137"/>
        <end position="412"/>
    </location>
</feature>
<dbReference type="AlphaFoldDB" id="A0A7W5ZMT0"/>
<evidence type="ECO:0000256" key="5">
    <source>
        <dbReference type="HAMAP-Rule" id="MF_00445"/>
    </source>
</evidence>
<dbReference type="Pfam" id="PF00361">
    <property type="entry name" value="Proton_antipo_M"/>
    <property type="match status" value="1"/>
</dbReference>
<dbReference type="InterPro" id="IPR001750">
    <property type="entry name" value="ND/Mrp_TM"/>
</dbReference>
<dbReference type="NCBIfam" id="TIGR01770">
    <property type="entry name" value="NDH_I_N"/>
    <property type="match status" value="1"/>
</dbReference>
<accession>A0A7W5ZMT0</accession>
<dbReference type="GO" id="GO:0008137">
    <property type="term" value="F:NADH dehydrogenase (ubiquinone) activity"/>
    <property type="evidence" value="ECO:0007669"/>
    <property type="project" value="InterPro"/>
</dbReference>
<feature type="transmembrane region" description="Helical" evidence="5">
    <location>
        <begin position="169"/>
        <end position="190"/>
    </location>
</feature>
<feature type="transmembrane region" description="Helical" evidence="5">
    <location>
        <begin position="453"/>
        <end position="471"/>
    </location>
</feature>
<name>A0A7W5ZMT0_9BACT</name>
<dbReference type="EMBL" id="JACIBY010000005">
    <property type="protein sequence ID" value="MBB3838706.1"/>
    <property type="molecule type" value="Genomic_DNA"/>
</dbReference>
<dbReference type="GO" id="GO:0012505">
    <property type="term" value="C:endomembrane system"/>
    <property type="evidence" value="ECO:0007669"/>
    <property type="project" value="UniProtKB-SubCell"/>
</dbReference>
<sequence>MQLKEHLLHIIESLPRVVPETWLAFAFLLLVTAELVLKLTRWSQQTSTVLWFSAFGLSLAGLLLVILQWNAPEGYLFHHLLYLDTKAVFFKGLVLITTLFVLLHIRVTHAQLPPEFYAILLAIVLGLCFMTMAVNGLSLYLSIELVSIGSYLLASLGKGKLAAEGGIKYLLFGALSSGIMLYGLSFLYGMTGSLDLTSEVFANHLAQNHLVIILIVGFLTLGGVLFKLSLVPFHVWAPDVYEGAPTPIVAFLSTAPKAAALLLLMRLLSALPADFQQLMALLALSSILLGNLSALWQNDLKRLLAYSGIAQAGFALVGVVAFSQAGFESATFYIVIYVLTNLAAFLLVDLVSSGRPTLLSLSGKGAQLPVLAVCFVIVMVALVGLPPTAGFTSKLLVFSALWEANTTAPSSLLTTLLVIGLLNAVISLVYYFKIPFYLFFKEAREANHETPKPAGTALVVALTVLIVTLFLKTDWLMLWIKQL</sequence>
<dbReference type="GO" id="GO:0048038">
    <property type="term" value="F:quinone binding"/>
    <property type="evidence" value="ECO:0007669"/>
    <property type="project" value="UniProtKB-KW"/>
</dbReference>
<keyword evidence="2 5" id="KW-0812">Transmembrane</keyword>
<feature type="transmembrane region" description="Helical" evidence="5">
    <location>
        <begin position="411"/>
        <end position="432"/>
    </location>
</feature>
<dbReference type="HAMAP" id="MF_00445">
    <property type="entry name" value="NDH1_NuoN_1"/>
    <property type="match status" value="1"/>
</dbReference>
<organism evidence="8 9">
    <name type="scientific">Runella defluvii</name>
    <dbReference type="NCBI Taxonomy" id="370973"/>
    <lineage>
        <taxon>Bacteria</taxon>
        <taxon>Pseudomonadati</taxon>
        <taxon>Bacteroidota</taxon>
        <taxon>Cytophagia</taxon>
        <taxon>Cytophagales</taxon>
        <taxon>Spirosomataceae</taxon>
        <taxon>Runella</taxon>
    </lineage>
</organism>
<evidence type="ECO:0000256" key="4">
    <source>
        <dbReference type="ARBA" id="ARBA00023136"/>
    </source>
</evidence>
<evidence type="ECO:0000256" key="1">
    <source>
        <dbReference type="ARBA" id="ARBA00004127"/>
    </source>
</evidence>
<evidence type="ECO:0000256" key="6">
    <source>
        <dbReference type="RuleBase" id="RU000320"/>
    </source>
</evidence>
<dbReference type="GO" id="GO:0042773">
    <property type="term" value="P:ATP synthesis coupled electron transport"/>
    <property type="evidence" value="ECO:0007669"/>
    <property type="project" value="InterPro"/>
</dbReference>
<gene>
    <name evidence="5" type="primary">nuoN</name>
    <name evidence="8" type="ORF">FHS57_002712</name>
</gene>
<dbReference type="PANTHER" id="PTHR22773">
    <property type="entry name" value="NADH DEHYDROGENASE"/>
    <property type="match status" value="1"/>
</dbReference>
<comment type="caution">
    <text evidence="8">The sequence shown here is derived from an EMBL/GenBank/DDBJ whole genome shotgun (WGS) entry which is preliminary data.</text>
</comment>
<keyword evidence="9" id="KW-1185">Reference proteome</keyword>
<comment type="function">
    <text evidence="5">NDH-1 shuttles electrons from NADH, via FMN and iron-sulfur (Fe-S) centers, to quinones in the respiratory chain. The immediate electron acceptor for the enzyme in this species is believed to be a menaquinone. Couples the redox reaction to proton translocation (for every two electrons transferred, four hydrogen ions are translocated across the cytoplasmic membrane), and thus conserves the redox energy in a proton gradient.</text>
</comment>
<feature type="transmembrane region" description="Helical" evidence="5">
    <location>
        <begin position="139"/>
        <end position="157"/>
    </location>
</feature>
<reference evidence="8 9" key="1">
    <citation type="submission" date="2020-08" db="EMBL/GenBank/DDBJ databases">
        <title>Genomic Encyclopedia of Type Strains, Phase IV (KMG-IV): sequencing the most valuable type-strain genomes for metagenomic binning, comparative biology and taxonomic classification.</title>
        <authorList>
            <person name="Goeker M."/>
        </authorList>
    </citation>
    <scope>NUCLEOTIDE SEQUENCE [LARGE SCALE GENOMIC DNA]</scope>
    <source>
        <strain evidence="8 9">DSM 17976</strain>
    </source>
</reference>
<comment type="subunit">
    <text evidence="5">NDH-1 is composed of 14 different subunits. Subunits NuoA, H, J, K, L, M, N constitute the membrane sector of the complex.</text>
</comment>
<comment type="similarity">
    <text evidence="5">Belongs to the complex I subunit 2 family.</text>
</comment>
<evidence type="ECO:0000256" key="3">
    <source>
        <dbReference type="ARBA" id="ARBA00022989"/>
    </source>
</evidence>
<feature type="transmembrane region" description="Helical" evidence="5">
    <location>
        <begin position="248"/>
        <end position="269"/>
    </location>
</feature>
<feature type="transmembrane region" description="Helical" evidence="5">
    <location>
        <begin position="116"/>
        <end position="133"/>
    </location>
</feature>
<feature type="transmembrane region" description="Helical" evidence="5">
    <location>
        <begin position="368"/>
        <end position="391"/>
    </location>
</feature>
<dbReference type="Proteomes" id="UP000541352">
    <property type="component" value="Unassembled WGS sequence"/>
</dbReference>
<feature type="transmembrane region" description="Helical" evidence="5">
    <location>
        <begin position="303"/>
        <end position="324"/>
    </location>
</feature>
<comment type="subcellular location">
    <subcellularLocation>
        <location evidence="5">Cell membrane</location>
        <topology evidence="5">Multi-pass membrane protein</topology>
    </subcellularLocation>
    <subcellularLocation>
        <location evidence="1">Endomembrane system</location>
        <topology evidence="1">Multi-pass membrane protein</topology>
    </subcellularLocation>
    <subcellularLocation>
        <location evidence="6">Membrane</location>
        <topology evidence="6">Multi-pass membrane protein</topology>
    </subcellularLocation>
</comment>
<feature type="transmembrane region" description="Helical" evidence="5">
    <location>
        <begin position="20"/>
        <end position="37"/>
    </location>
</feature>
<feature type="transmembrane region" description="Helical" evidence="5">
    <location>
        <begin position="87"/>
        <end position="104"/>
    </location>
</feature>
<feature type="transmembrane region" description="Helical" evidence="5">
    <location>
        <begin position="210"/>
        <end position="236"/>
    </location>
</feature>
<keyword evidence="5" id="KW-0520">NAD</keyword>
<keyword evidence="5" id="KW-0813">Transport</keyword>
<feature type="transmembrane region" description="Helical" evidence="5">
    <location>
        <begin position="49"/>
        <end position="67"/>
    </location>
</feature>
<dbReference type="GO" id="GO:0050136">
    <property type="term" value="F:NADH dehydrogenase (quinone) (non-electrogenic) activity"/>
    <property type="evidence" value="ECO:0007669"/>
    <property type="project" value="UniProtKB-UniRule"/>
</dbReference>
<evidence type="ECO:0000313" key="8">
    <source>
        <dbReference type="EMBL" id="MBB3838706.1"/>
    </source>
</evidence>
<evidence type="ECO:0000259" key="7">
    <source>
        <dbReference type="Pfam" id="PF00361"/>
    </source>
</evidence>
<keyword evidence="3 5" id="KW-1133">Transmembrane helix</keyword>
<dbReference type="InterPro" id="IPR010096">
    <property type="entry name" value="NADH-Q_OxRdtase_suN/2"/>
</dbReference>
<evidence type="ECO:0000256" key="2">
    <source>
        <dbReference type="ARBA" id="ARBA00022692"/>
    </source>
</evidence>
<evidence type="ECO:0000313" key="9">
    <source>
        <dbReference type="Proteomes" id="UP000541352"/>
    </source>
</evidence>
<keyword evidence="5" id="KW-1278">Translocase</keyword>
<keyword evidence="5" id="KW-0874">Quinone</keyword>
<dbReference type="GO" id="GO:0005886">
    <property type="term" value="C:plasma membrane"/>
    <property type="evidence" value="ECO:0007669"/>
    <property type="project" value="UniProtKB-SubCell"/>
</dbReference>
<protein>
    <recommendedName>
        <fullName evidence="5">NADH-quinone oxidoreductase subunit N</fullName>
        <ecNumber evidence="5">7.1.1.-</ecNumber>
    </recommendedName>
    <alternativeName>
        <fullName evidence="5">NADH dehydrogenase I subunit N</fullName>
    </alternativeName>
    <alternativeName>
        <fullName evidence="5">NDH-1 subunit N</fullName>
    </alternativeName>
</protein>
<dbReference type="RefSeq" id="WP_183974388.1">
    <property type="nucleotide sequence ID" value="NZ_JACIBY010000005.1"/>
</dbReference>
<dbReference type="EC" id="7.1.1.-" evidence="5"/>